<sequence length="51" mass="5586">METLGHCTITMTLDTYAHVMDTTLRAAAERMDDALNLDDHDEGSEGEASDD</sequence>
<proteinExistence type="predicted"/>
<evidence type="ECO:0000313" key="3">
    <source>
        <dbReference type="Proteomes" id="UP001500610"/>
    </source>
</evidence>
<protein>
    <recommendedName>
        <fullName evidence="4">Integrase</fullName>
    </recommendedName>
</protein>
<dbReference type="EMBL" id="BAABIV010000011">
    <property type="protein sequence ID" value="GAA4984505.1"/>
    <property type="molecule type" value="Genomic_DNA"/>
</dbReference>
<gene>
    <name evidence="2" type="ORF">GCM10023257_24360</name>
</gene>
<evidence type="ECO:0000313" key="2">
    <source>
        <dbReference type="EMBL" id="GAA4984505.1"/>
    </source>
</evidence>
<name>A0ABP9I0T9_9ACTN</name>
<dbReference type="InterPro" id="IPR013762">
    <property type="entry name" value="Integrase-like_cat_sf"/>
</dbReference>
<dbReference type="Proteomes" id="UP001500610">
    <property type="component" value="Unassembled WGS sequence"/>
</dbReference>
<evidence type="ECO:0000256" key="1">
    <source>
        <dbReference type="ARBA" id="ARBA00023172"/>
    </source>
</evidence>
<keyword evidence="1" id="KW-0233">DNA recombination</keyword>
<evidence type="ECO:0008006" key="4">
    <source>
        <dbReference type="Google" id="ProtNLM"/>
    </source>
</evidence>
<dbReference type="SUPFAM" id="SSF56349">
    <property type="entry name" value="DNA breaking-rejoining enzymes"/>
    <property type="match status" value="1"/>
</dbReference>
<dbReference type="Gene3D" id="1.10.443.10">
    <property type="entry name" value="Intergrase catalytic core"/>
    <property type="match status" value="1"/>
</dbReference>
<keyword evidence="3" id="KW-1185">Reference proteome</keyword>
<accession>A0ABP9I0T9</accession>
<dbReference type="InterPro" id="IPR011010">
    <property type="entry name" value="DNA_brk_join_enz"/>
</dbReference>
<reference evidence="3" key="1">
    <citation type="journal article" date="2019" name="Int. J. Syst. Evol. Microbiol.">
        <title>The Global Catalogue of Microorganisms (GCM) 10K type strain sequencing project: providing services to taxonomists for standard genome sequencing and annotation.</title>
        <authorList>
            <consortium name="The Broad Institute Genomics Platform"/>
            <consortium name="The Broad Institute Genome Sequencing Center for Infectious Disease"/>
            <person name="Wu L."/>
            <person name="Ma J."/>
        </authorList>
    </citation>
    <scope>NUCLEOTIDE SEQUENCE [LARGE SCALE GENOMIC DNA]</scope>
    <source>
        <strain evidence="3">JCM 17657</strain>
    </source>
</reference>
<organism evidence="2 3">
    <name type="scientific">Streptomyces hyderabadensis</name>
    <dbReference type="NCBI Taxonomy" id="598549"/>
    <lineage>
        <taxon>Bacteria</taxon>
        <taxon>Bacillati</taxon>
        <taxon>Actinomycetota</taxon>
        <taxon>Actinomycetes</taxon>
        <taxon>Kitasatosporales</taxon>
        <taxon>Streptomycetaceae</taxon>
        <taxon>Streptomyces</taxon>
    </lineage>
</organism>
<comment type="caution">
    <text evidence="2">The sequence shown here is derived from an EMBL/GenBank/DDBJ whole genome shotgun (WGS) entry which is preliminary data.</text>
</comment>